<organism evidence="2 3">
    <name type="scientific">Vibrio algivorus</name>
    <dbReference type="NCBI Taxonomy" id="1667024"/>
    <lineage>
        <taxon>Bacteria</taxon>
        <taxon>Pseudomonadati</taxon>
        <taxon>Pseudomonadota</taxon>
        <taxon>Gammaproteobacteria</taxon>
        <taxon>Vibrionales</taxon>
        <taxon>Vibrionaceae</taxon>
        <taxon>Vibrio</taxon>
    </lineage>
</organism>
<gene>
    <name evidence="2" type="ORF">FOF44_02375</name>
</gene>
<keyword evidence="1" id="KW-0812">Transmembrane</keyword>
<dbReference type="RefSeq" id="WP_144387367.1">
    <property type="nucleotide sequence ID" value="NZ_CANNCB010000001.1"/>
</dbReference>
<evidence type="ECO:0000313" key="2">
    <source>
        <dbReference type="EMBL" id="TVO39453.1"/>
    </source>
</evidence>
<dbReference type="AlphaFoldDB" id="A0A557PFM8"/>
<dbReference type="OrthoDB" id="5893959at2"/>
<evidence type="ECO:0000313" key="3">
    <source>
        <dbReference type="Proteomes" id="UP000319828"/>
    </source>
</evidence>
<name>A0A557PFM8_9VIBR</name>
<sequence length="232" mass="26347">MNLTKKKKQGLVLGVLIVFIGVVYWSSHFDSTFDSRSFIRIAGQKPADAKVKVWADYWVGGTDCESYSYDMFGRKAHQGGKMTRELTDDFAKTDDVYELRVPYANYIDSKHCTVKLASIIVEAHNAFDTAGFAQLRIYQAGNDYDNKAINLNSKIEAKECDSSIFKSIRKVWAGAIGCYLFINEKKISSEPNYNAETVYFYFSQFNDETVINYDILAGKDYRSEPLDPKTGE</sequence>
<proteinExistence type="predicted"/>
<evidence type="ECO:0000256" key="1">
    <source>
        <dbReference type="SAM" id="Phobius"/>
    </source>
</evidence>
<keyword evidence="1" id="KW-0472">Membrane</keyword>
<reference evidence="2 3" key="1">
    <citation type="submission" date="2019-07" db="EMBL/GenBank/DDBJ databases">
        <title>The draft genome sequence of Vibrio algivorus M1486.</title>
        <authorList>
            <person name="Meng X."/>
        </authorList>
    </citation>
    <scope>NUCLEOTIDE SEQUENCE [LARGE SCALE GENOMIC DNA]</scope>
    <source>
        <strain evidence="2 3">M1486</strain>
    </source>
</reference>
<dbReference type="Proteomes" id="UP000319828">
    <property type="component" value="Unassembled WGS sequence"/>
</dbReference>
<feature type="transmembrane region" description="Helical" evidence="1">
    <location>
        <begin position="9"/>
        <end position="27"/>
    </location>
</feature>
<protein>
    <submittedName>
        <fullName evidence="2">Uncharacterized protein</fullName>
    </submittedName>
</protein>
<dbReference type="EMBL" id="VMKJ01000002">
    <property type="protein sequence ID" value="TVO39453.1"/>
    <property type="molecule type" value="Genomic_DNA"/>
</dbReference>
<accession>A0A557PFM8</accession>
<comment type="caution">
    <text evidence="2">The sequence shown here is derived from an EMBL/GenBank/DDBJ whole genome shotgun (WGS) entry which is preliminary data.</text>
</comment>
<keyword evidence="1" id="KW-1133">Transmembrane helix</keyword>